<keyword evidence="2" id="KW-1185">Reference proteome</keyword>
<protein>
    <submittedName>
        <fullName evidence="1">Uncharacterized protein</fullName>
    </submittedName>
</protein>
<reference evidence="1 2" key="1">
    <citation type="journal article" date="2021" name="Commun. Biol.">
        <title>The genome of Shorea leprosula (Dipterocarpaceae) highlights the ecological relevance of drought in aseasonal tropical rainforests.</title>
        <authorList>
            <person name="Ng K.K.S."/>
            <person name="Kobayashi M.J."/>
            <person name="Fawcett J.A."/>
            <person name="Hatakeyama M."/>
            <person name="Paape T."/>
            <person name="Ng C.H."/>
            <person name="Ang C.C."/>
            <person name="Tnah L.H."/>
            <person name="Lee C.T."/>
            <person name="Nishiyama T."/>
            <person name="Sese J."/>
            <person name="O'Brien M.J."/>
            <person name="Copetti D."/>
            <person name="Mohd Noor M.I."/>
            <person name="Ong R.C."/>
            <person name="Putra M."/>
            <person name="Sireger I.Z."/>
            <person name="Indrioko S."/>
            <person name="Kosugi Y."/>
            <person name="Izuno A."/>
            <person name="Isagi Y."/>
            <person name="Lee S.L."/>
            <person name="Shimizu K.K."/>
        </authorList>
    </citation>
    <scope>NUCLEOTIDE SEQUENCE [LARGE SCALE GENOMIC DNA]</scope>
    <source>
        <strain evidence="1">214</strain>
    </source>
</reference>
<proteinExistence type="predicted"/>
<comment type="caution">
    <text evidence="1">The sequence shown here is derived from an EMBL/GenBank/DDBJ whole genome shotgun (WGS) entry which is preliminary data.</text>
</comment>
<gene>
    <name evidence="1" type="ORF">SLEP1_g22081</name>
</gene>
<name>A0AAV5JHD4_9ROSI</name>
<dbReference type="AlphaFoldDB" id="A0AAV5JHD4"/>
<organism evidence="1 2">
    <name type="scientific">Rubroshorea leprosula</name>
    <dbReference type="NCBI Taxonomy" id="152421"/>
    <lineage>
        <taxon>Eukaryota</taxon>
        <taxon>Viridiplantae</taxon>
        <taxon>Streptophyta</taxon>
        <taxon>Embryophyta</taxon>
        <taxon>Tracheophyta</taxon>
        <taxon>Spermatophyta</taxon>
        <taxon>Magnoliopsida</taxon>
        <taxon>eudicotyledons</taxon>
        <taxon>Gunneridae</taxon>
        <taxon>Pentapetalae</taxon>
        <taxon>rosids</taxon>
        <taxon>malvids</taxon>
        <taxon>Malvales</taxon>
        <taxon>Dipterocarpaceae</taxon>
        <taxon>Rubroshorea</taxon>
    </lineage>
</organism>
<dbReference type="EMBL" id="BPVZ01000032">
    <property type="protein sequence ID" value="GKV10762.1"/>
    <property type="molecule type" value="Genomic_DNA"/>
</dbReference>
<evidence type="ECO:0000313" key="2">
    <source>
        <dbReference type="Proteomes" id="UP001054252"/>
    </source>
</evidence>
<accession>A0AAV5JHD4</accession>
<dbReference type="Proteomes" id="UP001054252">
    <property type="component" value="Unassembled WGS sequence"/>
</dbReference>
<evidence type="ECO:0000313" key="1">
    <source>
        <dbReference type="EMBL" id="GKV10762.1"/>
    </source>
</evidence>
<sequence length="56" mass="6662">MHHLTASITSDPSWIKQFPVHQGFLHIVHFIPTYTRMYAQNQNKHIKSTFQRGLRD</sequence>